<accession>A0A6C0AVA4</accession>
<protein>
    <recommendedName>
        <fullName evidence="2">Glycosyltransferase</fullName>
    </recommendedName>
</protein>
<dbReference type="EMBL" id="MN738749">
    <property type="protein sequence ID" value="QHS83165.1"/>
    <property type="molecule type" value="Genomic_DNA"/>
</dbReference>
<reference evidence="1" key="1">
    <citation type="journal article" date="2020" name="Nature">
        <title>Giant virus diversity and host interactions through global metagenomics.</title>
        <authorList>
            <person name="Schulz F."/>
            <person name="Roux S."/>
            <person name="Paez-Espino D."/>
            <person name="Jungbluth S."/>
            <person name="Walsh D.A."/>
            <person name="Denef V.J."/>
            <person name="McMahon K.D."/>
            <person name="Konstantinidis K.T."/>
            <person name="Eloe-Fadrosh E.A."/>
            <person name="Kyrpides N.C."/>
            <person name="Woyke T."/>
        </authorList>
    </citation>
    <scope>NUCLEOTIDE SEQUENCE</scope>
    <source>
        <strain evidence="1">GVMAG-S-ERX555943-30</strain>
    </source>
</reference>
<evidence type="ECO:0008006" key="2">
    <source>
        <dbReference type="Google" id="ProtNLM"/>
    </source>
</evidence>
<evidence type="ECO:0000313" key="1">
    <source>
        <dbReference type="EMBL" id="QHS83165.1"/>
    </source>
</evidence>
<proteinExistence type="predicted"/>
<organism evidence="1">
    <name type="scientific">viral metagenome</name>
    <dbReference type="NCBI Taxonomy" id="1070528"/>
    <lineage>
        <taxon>unclassified sequences</taxon>
        <taxon>metagenomes</taxon>
        <taxon>organismal metagenomes</taxon>
    </lineage>
</organism>
<name>A0A6C0AVA4_9ZZZZ</name>
<sequence>MSQENPATNIPKNVIVKPGKKYTVVFCVPGKEFTSNFFLSWSETITSLADKYNIIVSNKYSPQVNFARAMCLGGNVLSGPDQKPFNGELDYDVIMWLDSDMVFNSSMVNYLIEACIYKHPVVSGTYALEGGEHMCCVEKWDEERYMEKGNFEFMKVEDAKNRVDTNNHWVKCAYTGMGCMAIRRGIMEDDRIKYPWFFRDITTMTPEDKAKHIIREGTSEDVSFIRNLIDGGIIDGVMVNLQIRFGHEKSAVF</sequence>
<dbReference type="Gene3D" id="3.90.550.40">
    <property type="match status" value="1"/>
</dbReference>
<dbReference type="AlphaFoldDB" id="A0A6C0AVA4"/>